<sequence>MSRLVKIQVVSDTICPWCFVGKRRLEKAMAAAAKELRLQFEVTWEPFFLDPTPPKAGVNKLERYKSKFSEAQVARILPMMAEVGASLEPPVRFSYGGMMGATRDSHRLIEFARSKGGPAKQNELVECLFQAYFENEKSMGDDAVLLECAERVGLDRGEAEEALRTDAFGDEVDEAASRWMHEHGITGVPFFRIADGKYEASGARDEDYFAGVFRRIAAGMDAAAAKAAPKPGPATAAASAP</sequence>
<dbReference type="CDD" id="cd03024">
    <property type="entry name" value="DsbA_FrnE"/>
    <property type="match status" value="1"/>
</dbReference>
<dbReference type="Gene3D" id="3.40.30.10">
    <property type="entry name" value="Glutaredoxin"/>
    <property type="match status" value="1"/>
</dbReference>
<evidence type="ECO:0000313" key="4">
    <source>
        <dbReference type="Proteomes" id="UP000324907"/>
    </source>
</evidence>
<evidence type="ECO:0000313" key="3">
    <source>
        <dbReference type="EMBL" id="KAA0171189.1"/>
    </source>
</evidence>
<dbReference type="InterPro" id="IPR036249">
    <property type="entry name" value="Thioredoxin-like_sf"/>
</dbReference>
<dbReference type="EMBL" id="VLTM01000002">
    <property type="protein sequence ID" value="KAA0168527.1"/>
    <property type="molecule type" value="Genomic_DNA"/>
</dbReference>
<proteinExistence type="predicted"/>
<name>A0A5A8E117_CAFRO</name>
<comment type="caution">
    <text evidence="3">The sequence shown here is derived from an EMBL/GenBank/DDBJ whole genome shotgun (WGS) entry which is preliminary data.</text>
</comment>
<dbReference type="GO" id="GO:0016491">
    <property type="term" value="F:oxidoreductase activity"/>
    <property type="evidence" value="ECO:0007669"/>
    <property type="project" value="InterPro"/>
</dbReference>
<accession>A0A5A8E117</accession>
<dbReference type="InterPro" id="IPR001853">
    <property type="entry name" value="DSBA-like_thioredoxin_dom"/>
</dbReference>
<dbReference type="Pfam" id="PF01323">
    <property type="entry name" value="DSBA"/>
    <property type="match status" value="1"/>
</dbReference>
<dbReference type="PANTHER" id="PTHR13887">
    <property type="entry name" value="GLUTATHIONE S-TRANSFERASE KAPPA"/>
    <property type="match status" value="1"/>
</dbReference>
<protein>
    <recommendedName>
        <fullName evidence="1">DSBA-like thioredoxin domain-containing protein</fullName>
    </recommendedName>
</protein>
<dbReference type="AlphaFoldDB" id="A0A5A8E117"/>
<dbReference type="EMBL" id="VLTL01000008">
    <property type="protein sequence ID" value="KAA0171189.1"/>
    <property type="molecule type" value="Genomic_DNA"/>
</dbReference>
<gene>
    <name evidence="3" type="ORF">FNF28_00955</name>
    <name evidence="2" type="ORF">FNF31_00407</name>
</gene>
<feature type="domain" description="DSBA-like thioredoxin" evidence="1">
    <location>
        <begin position="7"/>
        <end position="211"/>
    </location>
</feature>
<dbReference type="Proteomes" id="UP000325113">
    <property type="component" value="Unassembled WGS sequence"/>
</dbReference>
<evidence type="ECO:0000313" key="5">
    <source>
        <dbReference type="Proteomes" id="UP000325113"/>
    </source>
</evidence>
<dbReference type="Proteomes" id="UP000324907">
    <property type="component" value="Unassembled WGS sequence"/>
</dbReference>
<evidence type="ECO:0000313" key="2">
    <source>
        <dbReference type="EMBL" id="KAA0168527.1"/>
    </source>
</evidence>
<reference evidence="4 5" key="1">
    <citation type="submission" date="2019-07" db="EMBL/GenBank/DDBJ databases">
        <title>Genomes of Cafeteria roenbergensis.</title>
        <authorList>
            <person name="Fischer M.G."/>
            <person name="Hackl T."/>
            <person name="Roman M."/>
        </authorList>
    </citation>
    <scope>NUCLEOTIDE SEQUENCE [LARGE SCALE GENOMIC DNA]</scope>
    <source>
        <strain evidence="2 5">Cflag</strain>
        <strain evidence="3 4">RCC970-E3</strain>
    </source>
</reference>
<evidence type="ECO:0000259" key="1">
    <source>
        <dbReference type="Pfam" id="PF01323"/>
    </source>
</evidence>
<dbReference type="SUPFAM" id="SSF52833">
    <property type="entry name" value="Thioredoxin-like"/>
    <property type="match status" value="1"/>
</dbReference>
<organism evidence="3 4">
    <name type="scientific">Cafeteria roenbergensis</name>
    <name type="common">Marine flagellate</name>
    <dbReference type="NCBI Taxonomy" id="33653"/>
    <lineage>
        <taxon>Eukaryota</taxon>
        <taxon>Sar</taxon>
        <taxon>Stramenopiles</taxon>
        <taxon>Bigyra</taxon>
        <taxon>Opalozoa</taxon>
        <taxon>Bicosoecida</taxon>
        <taxon>Cafeteriaceae</taxon>
        <taxon>Cafeteria</taxon>
    </lineage>
</organism>
<dbReference type="PANTHER" id="PTHR13887:SF41">
    <property type="entry name" value="THIOREDOXIN SUPERFAMILY PROTEIN"/>
    <property type="match status" value="1"/>
</dbReference>